<dbReference type="InterPro" id="IPR018495">
    <property type="entry name" value="Succ_DH_cyt_bsu_CS"/>
</dbReference>
<organism evidence="10">
    <name type="scientific">Gelidium elegans</name>
    <name type="common">Red alga</name>
    <dbReference type="NCBI Taxonomy" id="37200"/>
    <lineage>
        <taxon>Eukaryota</taxon>
        <taxon>Rhodophyta</taxon>
        <taxon>Florideophyceae</taxon>
        <taxon>Rhodymeniophycidae</taxon>
        <taxon>Gelidiales</taxon>
        <taxon>Gelidiaceae</taxon>
        <taxon>Gelidium</taxon>
    </lineage>
</organism>
<dbReference type="GeneID" id="22834514"/>
<evidence type="ECO:0000256" key="8">
    <source>
        <dbReference type="PIRSR" id="PIRSR000178-1"/>
    </source>
</evidence>
<accession>A0A0A6ZJS7</accession>
<dbReference type="InterPro" id="IPR034804">
    <property type="entry name" value="SQR/QFR_C/D"/>
</dbReference>
<dbReference type="PANTHER" id="PTHR10978:SF5">
    <property type="entry name" value="SUCCINATE DEHYDROGENASE CYTOCHROME B560 SUBUNIT, MITOCHONDRIAL"/>
    <property type="match status" value="1"/>
</dbReference>
<gene>
    <name evidence="10" type="primary">sdh3</name>
    <name evidence="10" type="ORF">Geli.eleg.mt.17</name>
</gene>
<keyword evidence="6 8" id="KW-0408">Iron</keyword>
<evidence type="ECO:0000256" key="2">
    <source>
        <dbReference type="ARBA" id="ARBA00022617"/>
    </source>
</evidence>
<feature type="transmembrane region" description="Helical" evidence="9">
    <location>
        <begin position="29"/>
        <end position="53"/>
    </location>
</feature>
<reference evidence="10" key="1">
    <citation type="submission" date="2013-06" db="EMBL/GenBank/DDBJ databases">
        <title>Complete mitochondrion genomes reveal florideophycean red algal diversity.</title>
        <authorList>
            <person name="Yang E.C."/>
            <person name="Kim K.M."/>
            <person name="Boo S.M."/>
            <person name="Yoon H.S."/>
        </authorList>
    </citation>
    <scope>NUCLEOTIDE SEQUENCE</scope>
</reference>
<protein>
    <submittedName>
        <fullName evidence="10">Succinate:cytochrome c oxidoreductase subunit 3</fullName>
    </submittedName>
</protein>
<dbReference type="InterPro" id="IPR014314">
    <property type="entry name" value="Succ_DH_cytb556"/>
</dbReference>
<dbReference type="GO" id="GO:0046872">
    <property type="term" value="F:metal ion binding"/>
    <property type="evidence" value="ECO:0007669"/>
    <property type="project" value="UniProtKB-KW"/>
</dbReference>
<dbReference type="GO" id="GO:0009055">
    <property type="term" value="F:electron transfer activity"/>
    <property type="evidence" value="ECO:0007669"/>
    <property type="project" value="InterPro"/>
</dbReference>
<name>A0A0A6ZJS7_GELEL</name>
<dbReference type="PIRSF" id="PIRSF000178">
    <property type="entry name" value="SDH_cyt_b560"/>
    <property type="match status" value="1"/>
</dbReference>
<dbReference type="GO" id="GO:0006099">
    <property type="term" value="P:tricarboxylic acid cycle"/>
    <property type="evidence" value="ECO:0007669"/>
    <property type="project" value="InterPro"/>
</dbReference>
<feature type="transmembrane region" description="Helical" evidence="9">
    <location>
        <begin position="106"/>
        <end position="126"/>
    </location>
</feature>
<keyword evidence="3 9" id="KW-0812">Transmembrane</keyword>
<keyword evidence="7 9" id="KW-0472">Membrane</keyword>
<keyword evidence="5 9" id="KW-1133">Transmembrane helix</keyword>
<dbReference type="PROSITE" id="PS01000">
    <property type="entry name" value="SDH_CYT_1"/>
    <property type="match status" value="1"/>
</dbReference>
<keyword evidence="10" id="KW-0496">Mitochondrion</keyword>
<evidence type="ECO:0000256" key="6">
    <source>
        <dbReference type="ARBA" id="ARBA00023004"/>
    </source>
</evidence>
<dbReference type="GO" id="GO:0006121">
    <property type="term" value="P:mitochondrial electron transport, succinate to ubiquinone"/>
    <property type="evidence" value="ECO:0007669"/>
    <property type="project" value="TreeGrafter"/>
</dbReference>
<dbReference type="NCBIfam" id="TIGR02970">
    <property type="entry name" value="succ_dehyd_cytB"/>
    <property type="match status" value="1"/>
</dbReference>
<evidence type="ECO:0000256" key="3">
    <source>
        <dbReference type="ARBA" id="ARBA00022692"/>
    </source>
</evidence>
<dbReference type="CDD" id="cd03499">
    <property type="entry name" value="SQR_TypeC_SdhC"/>
    <property type="match status" value="1"/>
</dbReference>
<sequence>MLQYVLFLNRPLSPHLTIYTPQLSSLSSIWHRISGIIILIFLILEFNFINLIFSCGIQNVILDFNIAYEVKKILLVLSLSVFIYHSFSGLRYLIWDLGFFLHQNYLLNFILLVSSVLILVLLFNLFI</sequence>
<comment type="subcellular location">
    <subcellularLocation>
        <location evidence="1">Membrane</location>
        <topology evidence="1">Multi-pass membrane protein</topology>
    </subcellularLocation>
</comment>
<evidence type="ECO:0000256" key="7">
    <source>
        <dbReference type="ARBA" id="ARBA00023136"/>
    </source>
</evidence>
<dbReference type="AlphaFoldDB" id="A0A0A6ZJS7"/>
<dbReference type="RefSeq" id="YP_009114024.1">
    <property type="nucleotide sequence ID" value="NC_026053.1"/>
</dbReference>
<evidence type="ECO:0000256" key="4">
    <source>
        <dbReference type="ARBA" id="ARBA00022723"/>
    </source>
</evidence>
<keyword evidence="4 8" id="KW-0479">Metal-binding</keyword>
<keyword evidence="2 8" id="KW-0349">Heme</keyword>
<evidence type="ECO:0000256" key="5">
    <source>
        <dbReference type="ARBA" id="ARBA00022989"/>
    </source>
</evidence>
<dbReference type="Gene3D" id="1.20.1300.10">
    <property type="entry name" value="Fumarate reductase/succinate dehydrogenase, transmembrane subunit"/>
    <property type="match status" value="1"/>
</dbReference>
<feature type="binding site" description="axial binding residue" evidence="8">
    <location>
        <position position="85"/>
    </location>
    <ligand>
        <name>heme</name>
        <dbReference type="ChEBI" id="CHEBI:30413"/>
        <note>ligand shared with second transmembrane subunit</note>
    </ligand>
    <ligandPart>
        <name>Fe</name>
        <dbReference type="ChEBI" id="CHEBI:18248"/>
    </ligandPart>
</feature>
<evidence type="ECO:0000313" key="10">
    <source>
        <dbReference type="EMBL" id="AGW30463.1"/>
    </source>
</evidence>
<dbReference type="SUPFAM" id="SSF81343">
    <property type="entry name" value="Fumarate reductase respiratory complex transmembrane subunits"/>
    <property type="match status" value="1"/>
</dbReference>
<geneLocation type="mitochondrion" evidence="10"/>
<dbReference type="InterPro" id="IPR000701">
    <property type="entry name" value="SuccDH_FuR_B_TM-su"/>
</dbReference>
<comment type="cofactor">
    <cofactor evidence="8">
        <name>heme</name>
        <dbReference type="ChEBI" id="CHEBI:30413"/>
    </cofactor>
    <text evidence="8">The heme is bound between the two transmembrane subunits.</text>
</comment>
<feature type="transmembrane region" description="Helical" evidence="9">
    <location>
        <begin position="73"/>
        <end position="94"/>
    </location>
</feature>
<proteinExistence type="predicted"/>
<evidence type="ECO:0000256" key="1">
    <source>
        <dbReference type="ARBA" id="ARBA00004141"/>
    </source>
</evidence>
<dbReference type="GO" id="GO:0005739">
    <property type="term" value="C:mitochondrion"/>
    <property type="evidence" value="ECO:0007669"/>
    <property type="project" value="GOC"/>
</dbReference>
<dbReference type="GO" id="GO:0016020">
    <property type="term" value="C:membrane"/>
    <property type="evidence" value="ECO:0007669"/>
    <property type="project" value="UniProtKB-SubCell"/>
</dbReference>
<dbReference type="PANTHER" id="PTHR10978">
    <property type="entry name" value="SUCCINATE DEHYDROGENASE CYTOCHROME B560 SUBUNIT"/>
    <property type="match status" value="1"/>
</dbReference>
<dbReference type="EMBL" id="KF290995">
    <property type="protein sequence ID" value="AGW30463.1"/>
    <property type="molecule type" value="Genomic_DNA"/>
</dbReference>
<evidence type="ECO:0000256" key="9">
    <source>
        <dbReference type="SAM" id="Phobius"/>
    </source>
</evidence>
<dbReference type="Pfam" id="PF01127">
    <property type="entry name" value="Sdh_cyt"/>
    <property type="match status" value="1"/>
</dbReference>